<sequence>MTPFRRQASLQATAWSSRALNVAMTASSGDASGRAFGSLSFSFLLKSISVAPHRSAP</sequence>
<dbReference type="Proteomes" id="UP000010411">
    <property type="component" value="Unassembled WGS sequence"/>
</dbReference>
<proteinExistence type="predicted"/>
<name>L1L182_9ACTN</name>
<reference evidence="1 2" key="1">
    <citation type="submission" date="2012-11" db="EMBL/GenBank/DDBJ databases">
        <authorList>
            <person name="Huguet-Tapia J.C."/>
            <person name="Durkin A.S."/>
            <person name="Pettis G.S."/>
            <person name="Badger J.H."/>
        </authorList>
    </citation>
    <scope>NUCLEOTIDE SEQUENCE [LARGE SCALE GENOMIC DNA]</scope>
    <source>
        <strain evidence="1 2">91-03</strain>
    </source>
</reference>
<gene>
    <name evidence="1" type="ORF">STRIP9103_05340</name>
</gene>
<evidence type="ECO:0000313" key="1">
    <source>
        <dbReference type="EMBL" id="EKX66816.1"/>
    </source>
</evidence>
<evidence type="ECO:0000313" key="2">
    <source>
        <dbReference type="Proteomes" id="UP000010411"/>
    </source>
</evidence>
<organism evidence="1 2">
    <name type="scientific">Streptomyces ipomoeae 91-03</name>
    <dbReference type="NCBI Taxonomy" id="698759"/>
    <lineage>
        <taxon>Bacteria</taxon>
        <taxon>Bacillati</taxon>
        <taxon>Actinomycetota</taxon>
        <taxon>Actinomycetes</taxon>
        <taxon>Kitasatosporales</taxon>
        <taxon>Streptomycetaceae</taxon>
        <taxon>Streptomyces</taxon>
    </lineage>
</organism>
<dbReference type="AlphaFoldDB" id="L1L182"/>
<protein>
    <submittedName>
        <fullName evidence="1">Uncharacterized protein</fullName>
    </submittedName>
</protein>
<keyword evidence="2" id="KW-1185">Reference proteome</keyword>
<dbReference type="EMBL" id="AEJC01000191">
    <property type="protein sequence ID" value="EKX66816.1"/>
    <property type="molecule type" value="Genomic_DNA"/>
</dbReference>
<comment type="caution">
    <text evidence="1">The sequence shown here is derived from an EMBL/GenBank/DDBJ whole genome shotgun (WGS) entry which is preliminary data.</text>
</comment>
<accession>L1L182</accession>